<gene>
    <name evidence="1" type="primary">128</name>
    <name evidence="1" type="ORF">SEA_PHRAPPUCCINO_128</name>
</gene>
<sequence length="38" mass="4445">MSICEQCQGAQQRQHEPLRYLAVVRRWLCAVCREAIAK</sequence>
<evidence type="ECO:0000313" key="1">
    <source>
        <dbReference type="EMBL" id="QDH91803.1"/>
    </source>
</evidence>
<reference evidence="1 2" key="1">
    <citation type="submission" date="2019-05" db="EMBL/GenBank/DDBJ databases">
        <authorList>
            <person name="Pope W.H."/>
            <person name="Garlena R.A."/>
            <person name="Russell D.A."/>
            <person name="Jacobs-Sera D."/>
            <person name="Hatfull G.F."/>
        </authorList>
    </citation>
    <scope>NUCLEOTIDE SEQUENCE [LARGE SCALE GENOMIC DNA]</scope>
</reference>
<proteinExistence type="predicted"/>
<name>A0A514DDW0_9CAUD</name>
<evidence type="ECO:0000313" key="2">
    <source>
        <dbReference type="Proteomes" id="UP000316777"/>
    </source>
</evidence>
<keyword evidence="2" id="KW-1185">Reference proteome</keyword>
<dbReference type="GeneID" id="64767049"/>
<dbReference type="KEGG" id="vg:64767049"/>
<dbReference type="Proteomes" id="UP000316777">
    <property type="component" value="Segment"/>
</dbReference>
<accession>A0A514DDW0</accession>
<protein>
    <submittedName>
        <fullName evidence="1">Uncharacterized protein</fullName>
    </submittedName>
</protein>
<dbReference type="EMBL" id="MK937592">
    <property type="protein sequence ID" value="QDH91803.1"/>
    <property type="molecule type" value="Genomic_DNA"/>
</dbReference>
<organism evidence="1 2">
    <name type="scientific">Mycobacterium phage Phrappuccino</name>
    <dbReference type="NCBI Taxonomy" id="2591223"/>
    <lineage>
        <taxon>Viruses</taxon>
        <taxon>Duplodnaviria</taxon>
        <taxon>Heunggongvirae</taxon>
        <taxon>Uroviricota</taxon>
        <taxon>Caudoviricetes</taxon>
        <taxon>Phrappuccinovirus</taxon>
        <taxon>Phrappuccinovirus phrappuccino</taxon>
        <taxon>Phreappuccinovirus Phrappuccino</taxon>
    </lineage>
</organism>
<dbReference type="RefSeq" id="YP_010059817.1">
    <property type="nucleotide sequence ID" value="NC_054727.1"/>
</dbReference>